<evidence type="ECO:0000313" key="1">
    <source>
        <dbReference type="EMBL" id="MFC0595513.1"/>
    </source>
</evidence>
<dbReference type="RefSeq" id="WP_268239047.1">
    <property type="nucleotide sequence ID" value="NZ_BMPJ01000012.1"/>
</dbReference>
<accession>A0ABV6Q300</accession>
<gene>
    <name evidence="1" type="ORF">ACFFFP_04955</name>
</gene>
<evidence type="ECO:0000313" key="2">
    <source>
        <dbReference type="Proteomes" id="UP001589830"/>
    </source>
</evidence>
<sequence length="42" mass="4267">MSSPGIGLGGLKPGVVLKVASLTEAMEEALGPEGARVVLYRL</sequence>
<proteinExistence type="predicted"/>
<reference evidence="1 2" key="1">
    <citation type="submission" date="2024-09" db="EMBL/GenBank/DDBJ databases">
        <authorList>
            <person name="Sun Q."/>
            <person name="Mori K."/>
        </authorList>
    </citation>
    <scope>NUCLEOTIDE SEQUENCE [LARGE SCALE GENOMIC DNA]</scope>
    <source>
        <strain evidence="1 2">NCAIM B.02340</strain>
    </source>
</reference>
<protein>
    <submittedName>
        <fullName evidence="1">Uncharacterized protein</fullName>
    </submittedName>
</protein>
<dbReference type="EMBL" id="JBHLTW010000017">
    <property type="protein sequence ID" value="MFC0595513.1"/>
    <property type="molecule type" value="Genomic_DNA"/>
</dbReference>
<dbReference type="Proteomes" id="UP001589830">
    <property type="component" value="Unassembled WGS sequence"/>
</dbReference>
<organism evidence="1 2">
    <name type="scientific">Thermus composti</name>
    <dbReference type="NCBI Taxonomy" id="532059"/>
    <lineage>
        <taxon>Bacteria</taxon>
        <taxon>Thermotogati</taxon>
        <taxon>Deinococcota</taxon>
        <taxon>Deinococci</taxon>
        <taxon>Thermales</taxon>
        <taxon>Thermaceae</taxon>
        <taxon>Thermus</taxon>
    </lineage>
</organism>
<comment type="caution">
    <text evidence="1">The sequence shown here is derived from an EMBL/GenBank/DDBJ whole genome shotgun (WGS) entry which is preliminary data.</text>
</comment>
<name>A0ABV6Q300_9DEIN</name>
<keyword evidence="2" id="KW-1185">Reference proteome</keyword>